<dbReference type="Proteomes" id="UP000249005">
    <property type="component" value="Chromosome 1"/>
</dbReference>
<dbReference type="PRINTS" id="PR01438">
    <property type="entry name" value="UNVRSLSTRESS"/>
</dbReference>
<dbReference type="InterPro" id="IPR006015">
    <property type="entry name" value="Universal_stress_UspA"/>
</dbReference>
<accession>A0A2X4ULZ5</accession>
<dbReference type="InterPro" id="IPR006016">
    <property type="entry name" value="UspA"/>
</dbReference>
<evidence type="ECO:0000256" key="2">
    <source>
        <dbReference type="PIRNR" id="PIRNR006276"/>
    </source>
</evidence>
<keyword evidence="5" id="KW-1185">Reference proteome</keyword>
<dbReference type="PIRSF" id="PIRSF006276">
    <property type="entry name" value="UspA"/>
    <property type="match status" value="1"/>
</dbReference>
<dbReference type="SUPFAM" id="SSF52402">
    <property type="entry name" value="Adenine nucleotide alpha hydrolases-like"/>
    <property type="match status" value="1"/>
</dbReference>
<dbReference type="InterPro" id="IPR014729">
    <property type="entry name" value="Rossmann-like_a/b/a_fold"/>
</dbReference>
<dbReference type="RefSeq" id="WP_111740330.1">
    <property type="nucleotide sequence ID" value="NZ_LR698987.1"/>
</dbReference>
<dbReference type="Gene3D" id="3.40.50.620">
    <property type="entry name" value="HUPs"/>
    <property type="match status" value="1"/>
</dbReference>
<keyword evidence="2" id="KW-0963">Cytoplasm</keyword>
<reference evidence="4 5" key="1">
    <citation type="submission" date="2018-06" db="EMBL/GenBank/DDBJ databases">
        <authorList>
            <consortium name="Pathogen Informatics"/>
            <person name="Doyle S."/>
        </authorList>
    </citation>
    <scope>NUCLEOTIDE SEQUENCE [LARGE SCALE GENOMIC DNA]</scope>
    <source>
        <strain evidence="4 5">NCTC12151</strain>
    </source>
</reference>
<dbReference type="CDD" id="cd00293">
    <property type="entry name" value="USP-like"/>
    <property type="match status" value="1"/>
</dbReference>
<dbReference type="PANTHER" id="PTHR46268:SF6">
    <property type="entry name" value="UNIVERSAL STRESS PROTEIN UP12"/>
    <property type="match status" value="1"/>
</dbReference>
<dbReference type="GO" id="GO:0005737">
    <property type="term" value="C:cytoplasm"/>
    <property type="evidence" value="ECO:0007669"/>
    <property type="project" value="UniProtKB-SubCell"/>
</dbReference>
<comment type="subcellular location">
    <subcellularLocation>
        <location evidence="2">Cytoplasm</location>
    </subcellularLocation>
</comment>
<name>A0A2X4ULZ5_9GAMM</name>
<sequence length="142" mass="15477">MYTSILVPLDVMEDELSHNALKHAVGLAKLTGATLHLLHVLPISTTIINAYELGYLDLKDKASTIAEERLALMAKEIDLPKDRVSYSIAFGSTRDEIVEATDTVQADLIVIGSHRPNIKTHLLGSNASGIVRYAKTSVLVVR</sequence>
<gene>
    <name evidence="4" type="primary">uspG_2</name>
    <name evidence="4" type="ORF">NCTC12151_01801</name>
</gene>
<dbReference type="KEGG" id="lri:NCTC12151_01801"/>
<comment type="similarity">
    <text evidence="1 2">Belongs to the universal stress protein A family.</text>
</comment>
<dbReference type="Pfam" id="PF00582">
    <property type="entry name" value="Usp"/>
    <property type="match status" value="1"/>
</dbReference>
<evidence type="ECO:0000259" key="3">
    <source>
        <dbReference type="Pfam" id="PF00582"/>
    </source>
</evidence>
<dbReference type="EMBL" id="LS483470">
    <property type="protein sequence ID" value="SQI40926.1"/>
    <property type="molecule type" value="Genomic_DNA"/>
</dbReference>
<proteinExistence type="inferred from homology"/>
<dbReference type="PANTHER" id="PTHR46268">
    <property type="entry name" value="STRESS RESPONSE PROTEIN NHAX"/>
    <property type="match status" value="1"/>
</dbReference>
<evidence type="ECO:0000256" key="1">
    <source>
        <dbReference type="ARBA" id="ARBA00008791"/>
    </source>
</evidence>
<evidence type="ECO:0000313" key="5">
    <source>
        <dbReference type="Proteomes" id="UP000249005"/>
    </source>
</evidence>
<evidence type="ECO:0000313" key="4">
    <source>
        <dbReference type="EMBL" id="SQI40926.1"/>
    </source>
</evidence>
<protein>
    <recommendedName>
        <fullName evidence="2">Universal stress protein</fullName>
    </recommendedName>
</protein>
<feature type="domain" description="UspA" evidence="3">
    <location>
        <begin position="1"/>
        <end position="142"/>
    </location>
</feature>
<organism evidence="4 5">
    <name type="scientific">Leminorella richardii</name>
    <dbReference type="NCBI Taxonomy" id="158841"/>
    <lineage>
        <taxon>Bacteria</taxon>
        <taxon>Pseudomonadati</taxon>
        <taxon>Pseudomonadota</taxon>
        <taxon>Gammaproteobacteria</taxon>
        <taxon>Enterobacterales</taxon>
        <taxon>Budviciaceae</taxon>
        <taxon>Leminorella</taxon>
    </lineage>
</organism>
<dbReference type="AlphaFoldDB" id="A0A2X4ULZ5"/>
<dbReference type="OrthoDB" id="9792500at2"/>